<sequence>MYKVFNLNYGSKKGRDDCPELRQSPRGAEFKGVKIMRRSIHALELRYTISYSEHQSFLTQGFPAVRFTEAIENFAHQHQDPRVQDGIQYGELLQFVDFDSTSRVAKNVIISTDVRFPAASEDEDPTLITNLPKFSWITGHDPLVDESYELVWRASTIRMCNGRIVLNVGNGGSVSVDLDKDNFQFGIRAVGGNGWKSPAGGRGGCEAPPARFLKTCEVMKEVLEDEHHP</sequence>
<evidence type="ECO:0000313" key="2">
    <source>
        <dbReference type="Proteomes" id="UP000016932"/>
    </source>
</evidence>
<protein>
    <submittedName>
        <fullName evidence="1">Uncharacterized protein</fullName>
    </submittedName>
</protein>
<dbReference type="eggNOG" id="ENOG502R701">
    <property type="taxonomic scope" value="Eukaryota"/>
</dbReference>
<dbReference type="RefSeq" id="XP_007927460.1">
    <property type="nucleotide sequence ID" value="XM_007929269.1"/>
</dbReference>
<gene>
    <name evidence="1" type="ORF">MYCFIDRAFT_175538</name>
</gene>
<dbReference type="OrthoDB" id="10013407at2759"/>
<organism evidence="1 2">
    <name type="scientific">Pseudocercospora fijiensis (strain CIRAD86)</name>
    <name type="common">Black leaf streak disease fungus</name>
    <name type="synonym">Mycosphaerella fijiensis</name>
    <dbReference type="NCBI Taxonomy" id="383855"/>
    <lineage>
        <taxon>Eukaryota</taxon>
        <taxon>Fungi</taxon>
        <taxon>Dikarya</taxon>
        <taxon>Ascomycota</taxon>
        <taxon>Pezizomycotina</taxon>
        <taxon>Dothideomycetes</taxon>
        <taxon>Dothideomycetidae</taxon>
        <taxon>Mycosphaerellales</taxon>
        <taxon>Mycosphaerellaceae</taxon>
        <taxon>Pseudocercospora</taxon>
    </lineage>
</organism>
<reference evidence="1 2" key="1">
    <citation type="journal article" date="2012" name="PLoS Pathog.">
        <title>Diverse lifestyles and strategies of plant pathogenesis encoded in the genomes of eighteen Dothideomycetes fungi.</title>
        <authorList>
            <person name="Ohm R.A."/>
            <person name="Feau N."/>
            <person name="Henrissat B."/>
            <person name="Schoch C.L."/>
            <person name="Horwitz B.A."/>
            <person name="Barry K.W."/>
            <person name="Condon B.J."/>
            <person name="Copeland A.C."/>
            <person name="Dhillon B."/>
            <person name="Glaser F."/>
            <person name="Hesse C.N."/>
            <person name="Kosti I."/>
            <person name="LaButti K."/>
            <person name="Lindquist E.A."/>
            <person name="Lucas S."/>
            <person name="Salamov A.A."/>
            <person name="Bradshaw R.E."/>
            <person name="Ciuffetti L."/>
            <person name="Hamelin R.C."/>
            <person name="Kema G.H.J."/>
            <person name="Lawrence C."/>
            <person name="Scott J.A."/>
            <person name="Spatafora J.W."/>
            <person name="Turgeon B.G."/>
            <person name="de Wit P.J.G.M."/>
            <person name="Zhong S."/>
            <person name="Goodwin S.B."/>
            <person name="Grigoriev I.V."/>
        </authorList>
    </citation>
    <scope>NUCLEOTIDE SEQUENCE [LARGE SCALE GENOMIC DNA]</scope>
    <source>
        <strain evidence="1 2">CIRAD86</strain>
    </source>
</reference>
<dbReference type="HOGENOM" id="CLU_1210285_0_0_1"/>
<dbReference type="GeneID" id="19333398"/>
<name>M3AWW6_PSEFD</name>
<dbReference type="KEGG" id="pfj:MYCFIDRAFT_175538"/>
<dbReference type="AlphaFoldDB" id="M3AWW6"/>
<dbReference type="VEuPathDB" id="FungiDB:MYCFIDRAFT_175538"/>
<accession>M3AWW6</accession>
<keyword evidence="2" id="KW-1185">Reference proteome</keyword>
<dbReference type="EMBL" id="KB446559">
    <property type="protein sequence ID" value="EME81967.1"/>
    <property type="molecule type" value="Genomic_DNA"/>
</dbReference>
<dbReference type="Proteomes" id="UP000016932">
    <property type="component" value="Unassembled WGS sequence"/>
</dbReference>
<evidence type="ECO:0000313" key="1">
    <source>
        <dbReference type="EMBL" id="EME81967.1"/>
    </source>
</evidence>
<proteinExistence type="predicted"/>